<gene>
    <name evidence="14" type="primary">L3mbtl3_0</name>
    <name evidence="14" type="ORF">ALCTOR_R10843</name>
</gene>
<dbReference type="Pfam" id="PF01530">
    <property type="entry name" value="zf-C2HC"/>
    <property type="match status" value="1"/>
</dbReference>
<dbReference type="GO" id="GO:0042393">
    <property type="term" value="F:histone binding"/>
    <property type="evidence" value="ECO:0007669"/>
    <property type="project" value="TreeGrafter"/>
</dbReference>
<protein>
    <submittedName>
        <fullName evidence="14">LMBL3 protein</fullName>
    </submittedName>
</protein>
<dbReference type="Gene3D" id="4.10.320.30">
    <property type="match status" value="1"/>
</dbReference>
<keyword evidence="9" id="KW-0539">Nucleus</keyword>
<keyword evidence="5" id="KW-0862">Zinc</keyword>
<dbReference type="InterPro" id="IPR050548">
    <property type="entry name" value="PcG_chromatin_remod_factors"/>
</dbReference>
<evidence type="ECO:0000256" key="4">
    <source>
        <dbReference type="ARBA" id="ARBA00022771"/>
    </source>
</evidence>
<dbReference type="AlphaFoldDB" id="A0A7K6YY49"/>
<dbReference type="GO" id="GO:0006325">
    <property type="term" value="P:chromatin organization"/>
    <property type="evidence" value="ECO:0007669"/>
    <property type="project" value="UniProtKB-KW"/>
</dbReference>
<dbReference type="CDD" id="cd20132">
    <property type="entry name" value="MBT_L3MBTL3_rpt1"/>
    <property type="match status" value="1"/>
</dbReference>
<evidence type="ECO:0000256" key="12">
    <source>
        <dbReference type="SAM" id="MobiDB-lite"/>
    </source>
</evidence>
<dbReference type="InterPro" id="IPR001660">
    <property type="entry name" value="SAM"/>
</dbReference>
<feature type="domain" description="SAM" evidence="13">
    <location>
        <begin position="812"/>
        <end position="876"/>
    </location>
</feature>
<evidence type="ECO:0000256" key="2">
    <source>
        <dbReference type="ARBA" id="ARBA00022723"/>
    </source>
</evidence>
<organism evidence="14 15">
    <name type="scientific">Alca torda</name>
    <name type="common">Razorbill</name>
    <dbReference type="NCBI Taxonomy" id="28689"/>
    <lineage>
        <taxon>Eukaryota</taxon>
        <taxon>Metazoa</taxon>
        <taxon>Chordata</taxon>
        <taxon>Craniata</taxon>
        <taxon>Vertebrata</taxon>
        <taxon>Euteleostomi</taxon>
        <taxon>Archelosauria</taxon>
        <taxon>Archosauria</taxon>
        <taxon>Dinosauria</taxon>
        <taxon>Saurischia</taxon>
        <taxon>Theropoda</taxon>
        <taxon>Coelurosauria</taxon>
        <taxon>Aves</taxon>
        <taxon>Neognathae</taxon>
        <taxon>Neoaves</taxon>
        <taxon>Charadriiformes</taxon>
        <taxon>Alcidae</taxon>
        <taxon>Alca</taxon>
    </lineage>
</organism>
<dbReference type="FunFam" id="2.30.30.140:FF:000007">
    <property type="entry name" value="Lethal(3)malignant brain tumor-like protein 1"/>
    <property type="match status" value="2"/>
</dbReference>
<feature type="compositionally biased region" description="Basic and acidic residues" evidence="12">
    <location>
        <begin position="175"/>
        <end position="201"/>
    </location>
</feature>
<feature type="non-terminal residue" evidence="14">
    <location>
        <position position="1"/>
    </location>
</feature>
<evidence type="ECO:0000256" key="9">
    <source>
        <dbReference type="ARBA" id="ARBA00023242"/>
    </source>
</evidence>
<dbReference type="CDD" id="cd09582">
    <property type="entry name" value="SAM_Scm-like-3MBT3_4"/>
    <property type="match status" value="1"/>
</dbReference>
<dbReference type="CDD" id="cd20138">
    <property type="entry name" value="MBT_L3MBTL3_rpt3"/>
    <property type="match status" value="1"/>
</dbReference>
<dbReference type="GO" id="GO:0008270">
    <property type="term" value="F:zinc ion binding"/>
    <property type="evidence" value="ECO:0007669"/>
    <property type="project" value="UniProtKB-KW"/>
</dbReference>
<dbReference type="SMART" id="SM00561">
    <property type="entry name" value="MBT"/>
    <property type="match status" value="3"/>
</dbReference>
<dbReference type="InterPro" id="IPR002515">
    <property type="entry name" value="Znf_C2H2C"/>
</dbReference>
<keyword evidence="6" id="KW-0156">Chromatin regulator</keyword>
<dbReference type="PANTHER" id="PTHR12247">
    <property type="entry name" value="POLYCOMB GROUP PROTEIN"/>
    <property type="match status" value="1"/>
</dbReference>
<feature type="compositionally biased region" description="Basic and acidic residues" evidence="12">
    <location>
        <begin position="145"/>
        <end position="155"/>
    </location>
</feature>
<feature type="region of interest" description="Disordered" evidence="12">
    <location>
        <begin position="599"/>
        <end position="669"/>
    </location>
</feature>
<dbReference type="SUPFAM" id="SSF47769">
    <property type="entry name" value="SAM/Pointed domain"/>
    <property type="match status" value="1"/>
</dbReference>
<dbReference type="Gene3D" id="1.10.150.50">
    <property type="entry name" value="Transcription Factor, Ets-1"/>
    <property type="match status" value="1"/>
</dbReference>
<evidence type="ECO:0000256" key="6">
    <source>
        <dbReference type="ARBA" id="ARBA00022853"/>
    </source>
</evidence>
<feature type="region of interest" description="Disordered" evidence="12">
    <location>
        <begin position="145"/>
        <end position="209"/>
    </location>
</feature>
<dbReference type="Gene3D" id="2.30.30.140">
    <property type="match status" value="3"/>
</dbReference>
<dbReference type="InterPro" id="IPR004092">
    <property type="entry name" value="Mbt"/>
</dbReference>
<name>A0A7K6YY49_ALCTO</name>
<comment type="subcellular location">
    <subcellularLocation>
        <location evidence="1">Nucleus</location>
    </subcellularLocation>
</comment>
<evidence type="ECO:0000256" key="8">
    <source>
        <dbReference type="ARBA" id="ARBA00023163"/>
    </source>
</evidence>
<dbReference type="GO" id="GO:2000058">
    <property type="term" value="P:regulation of ubiquitin-dependent protein catabolic process"/>
    <property type="evidence" value="ECO:0007669"/>
    <property type="project" value="UniProtKB-ARBA"/>
</dbReference>
<keyword evidence="3" id="KW-0677">Repeat</keyword>
<evidence type="ECO:0000256" key="5">
    <source>
        <dbReference type="ARBA" id="ARBA00022833"/>
    </source>
</evidence>
<feature type="repeat" description="MBT" evidence="10">
    <location>
        <begin position="231"/>
        <end position="331"/>
    </location>
</feature>
<feature type="repeat" description="MBT" evidence="10">
    <location>
        <begin position="339"/>
        <end position="438"/>
    </location>
</feature>
<comment type="caution">
    <text evidence="14">The sequence shown here is derived from an EMBL/GenBank/DDBJ whole genome shotgun (WGS) entry which is preliminary data.</text>
</comment>
<evidence type="ECO:0000256" key="11">
    <source>
        <dbReference type="PROSITE-ProRule" id="PRU01143"/>
    </source>
</evidence>
<dbReference type="Pfam" id="PF02820">
    <property type="entry name" value="MBT"/>
    <property type="match status" value="3"/>
</dbReference>
<evidence type="ECO:0000256" key="10">
    <source>
        <dbReference type="PROSITE-ProRule" id="PRU00459"/>
    </source>
</evidence>
<dbReference type="SUPFAM" id="SSF103637">
    <property type="entry name" value="CCHHC domain"/>
    <property type="match status" value="1"/>
</dbReference>
<evidence type="ECO:0000313" key="14">
    <source>
        <dbReference type="EMBL" id="NWX76562.1"/>
    </source>
</evidence>
<dbReference type="GO" id="GO:0003682">
    <property type="term" value="F:chromatin binding"/>
    <property type="evidence" value="ECO:0007669"/>
    <property type="project" value="TreeGrafter"/>
</dbReference>
<dbReference type="GO" id="GO:0045892">
    <property type="term" value="P:negative regulation of DNA-templated transcription"/>
    <property type="evidence" value="ECO:0007669"/>
    <property type="project" value="TreeGrafter"/>
</dbReference>
<keyword evidence="8" id="KW-0804">Transcription</keyword>
<feature type="non-terminal residue" evidence="14">
    <location>
        <position position="884"/>
    </location>
</feature>
<dbReference type="FunFam" id="1.10.150.50:FF:000035">
    <property type="entry name" value="lethal(3)malignant brain tumor-like protein 3 isoform X2"/>
    <property type="match status" value="1"/>
</dbReference>
<dbReference type="SMART" id="SM00454">
    <property type="entry name" value="SAM"/>
    <property type="match status" value="1"/>
</dbReference>
<dbReference type="GO" id="GO:0005634">
    <property type="term" value="C:nucleus"/>
    <property type="evidence" value="ECO:0007669"/>
    <property type="project" value="UniProtKB-SubCell"/>
</dbReference>
<dbReference type="Pfam" id="PF00536">
    <property type="entry name" value="SAM_1"/>
    <property type="match status" value="1"/>
</dbReference>
<dbReference type="PANTHER" id="PTHR12247:SF72">
    <property type="entry name" value="LETHAL(3)MALIGNANT BRAIN TUMOR-LIKE PROTEIN 3"/>
    <property type="match status" value="1"/>
</dbReference>
<keyword evidence="7" id="KW-0805">Transcription regulation</keyword>
<reference evidence="14 15" key="1">
    <citation type="submission" date="2019-09" db="EMBL/GenBank/DDBJ databases">
        <title>Bird 10,000 Genomes (B10K) Project - Family phase.</title>
        <authorList>
            <person name="Zhang G."/>
        </authorList>
    </citation>
    <scope>NUCLEOTIDE SEQUENCE [LARGE SCALE GENOMIC DNA]</scope>
    <source>
        <strain evidence="14">OUT-0003</strain>
        <tissue evidence="14">Muscle</tissue>
    </source>
</reference>
<dbReference type="InterPro" id="IPR013761">
    <property type="entry name" value="SAM/pointed_sf"/>
</dbReference>
<evidence type="ECO:0000256" key="7">
    <source>
        <dbReference type="ARBA" id="ARBA00023015"/>
    </source>
</evidence>
<feature type="compositionally biased region" description="Basic and acidic residues" evidence="12">
    <location>
        <begin position="655"/>
        <end position="665"/>
    </location>
</feature>
<proteinExistence type="predicted"/>
<evidence type="ECO:0000259" key="13">
    <source>
        <dbReference type="PROSITE" id="PS50105"/>
    </source>
</evidence>
<accession>A0A7K6YY49</accession>
<dbReference type="EMBL" id="VZSD01012214">
    <property type="protein sequence ID" value="NWX76562.1"/>
    <property type="molecule type" value="Genomic_DNA"/>
</dbReference>
<keyword evidence="15" id="KW-1185">Reference proteome</keyword>
<dbReference type="PROSITE" id="PS50105">
    <property type="entry name" value="SAM_DOMAIN"/>
    <property type="match status" value="1"/>
</dbReference>
<evidence type="ECO:0000256" key="1">
    <source>
        <dbReference type="ARBA" id="ARBA00004123"/>
    </source>
</evidence>
<dbReference type="CDD" id="cd20135">
    <property type="entry name" value="MBT_L3MBTL3_rpt2"/>
    <property type="match status" value="1"/>
</dbReference>
<dbReference type="SUPFAM" id="SSF63748">
    <property type="entry name" value="Tudor/PWWP/MBT"/>
    <property type="match status" value="3"/>
</dbReference>
<sequence length="884" mass="99966">MNESASSGNGQEFDVFSAMDWKDGIGTLPGSDLKFRVNEFGALEVITDETEMESVKKATATTTWMVPTAQEERSSPIKDKSPPKPFSQMTLYMAFSEKTGISTRLKETAKMDGLVFCENCYHYGTIEEFVPEGKFCSQKCAQQVKNKEPKEEKPSMECNGEDDSKGIRKRKAKLPLKEESRDNGEKKENTDETEDKPEGRILRVSQRTRRKRKGEITVLKQTVPSKGRQVWCWASYLEEEKAVAVPTKLFKEYQSFPYNKNGFKVGMKLEGVDPEHQSIYCVLTVAEVCGYRIRLHFDGYPDCYDFWVNADSSDIHPVGWCEKTGHKLHPPKGYKEEEFSWPSYLKACKAQAAPKSLFENQNATVIPSGFRVGMKLEAVDKKNPTFICVATVTDMVDNRFLVHFDNWDESYDYWCEAASPHIHPVGWCKEHKRTLITPPDYPHAKHFSWEKYLEETSSLPAPARAFKVKPSHGFQKNMKLEVVDKRNPVFIRVATIVDTDDYRIKVHFDGWDSIYDYWTDVDSPDIHPAGWCTKTGHPLQPPLSPLELVEALEHGGCPTAGCKGVGHIKRARHIGHHSAVSCPYSEMNLNKESLLPDRLSGEMPVASPVPRNRKVESSERSTSPVINDRKCPSPGHVGVKSSAHNRSSGKTVPETTKEEDAESKSPCKKPLLCDTKEKKAPGQSLKSSFPGVDFKMQMHPPSFENQQAKSVSFSWIRSKAKTITKEYRYFHGVLQTKDSIKNKECEEEETENKLLISNEIKDFEEPNTQRLLSQPVIVSSKLQIPGLPLRWEQQSKLLPSVAGIPASKVSKWSTDEVSEFIRSLPGCEEHGKVFKDEQIDGEAFLLMTQSDIVKIMSIKLGPALKIFNSILMFKAAEKNSHNEL</sequence>
<dbReference type="PROSITE" id="PS51079">
    <property type="entry name" value="MBT"/>
    <property type="match status" value="3"/>
</dbReference>
<evidence type="ECO:0000313" key="15">
    <source>
        <dbReference type="Proteomes" id="UP000536033"/>
    </source>
</evidence>
<feature type="compositionally biased region" description="Polar residues" evidence="12">
    <location>
        <begin position="642"/>
        <end position="654"/>
    </location>
</feature>
<dbReference type="InterPro" id="IPR036060">
    <property type="entry name" value="Znf_C2H2C_sf"/>
</dbReference>
<keyword evidence="2" id="KW-0479">Metal-binding</keyword>
<keyword evidence="4 11" id="KW-0863">Zinc-finger</keyword>
<feature type="repeat" description="MBT" evidence="10">
    <location>
        <begin position="447"/>
        <end position="542"/>
    </location>
</feature>
<evidence type="ECO:0000256" key="3">
    <source>
        <dbReference type="ARBA" id="ARBA00022737"/>
    </source>
</evidence>
<dbReference type="Proteomes" id="UP000536033">
    <property type="component" value="Unassembled WGS sequence"/>
</dbReference>
<dbReference type="PROSITE" id="PS51802">
    <property type="entry name" value="ZF_CCHHC"/>
    <property type="match status" value="1"/>
</dbReference>